<dbReference type="STRING" id="1423740.FC36_GL001402"/>
<dbReference type="RefSeq" id="WP_025021008.1">
    <property type="nucleotide sequence ID" value="NZ_AZFH01000031.1"/>
</dbReference>
<dbReference type="AlphaFoldDB" id="A0A0R1TKA1"/>
<comment type="caution">
    <text evidence="1">The sequence shown here is derived from an EMBL/GenBank/DDBJ whole genome shotgun (WGS) entry which is preliminary data.</text>
</comment>
<evidence type="ECO:0000313" key="2">
    <source>
        <dbReference type="Proteomes" id="UP000051048"/>
    </source>
</evidence>
<protein>
    <recommendedName>
        <fullName evidence="3">DUF3383 family protein</fullName>
    </recommendedName>
</protein>
<evidence type="ECO:0008006" key="3">
    <source>
        <dbReference type="Google" id="ProtNLM"/>
    </source>
</evidence>
<dbReference type="EMBL" id="AZFH01000031">
    <property type="protein sequence ID" value="KRL81807.1"/>
    <property type="molecule type" value="Genomic_DNA"/>
</dbReference>
<name>A0A0R1TKA1_9LACO</name>
<sequence length="345" mass="36712">MAETLSDVQVVLNIENPSVPVNMGNLAVFVKGNKDGAKSYYSLDDVVSDYNDNVALQKAAEGFFAQGEHGEKFIVVTYADKLTLAADMFYTEGWEFAMLVPGTDNSSYMTDLSALAAYTEGKAERFIVYGLPATSDSVDNVETTVNTLGGGKRAIVFASGKDATEATYGAAALVGAVGNKTVGSVTWKFRTVGGVKPVNLNVTQIKKLHEAHVFTYVTKANINQTSEGFTLAGEFIDALHGDDWIKASIETQLQQLLSNSNKVTYDAVGIAQIDATVTTVLANATTNGIIEPNAETGAGTFTVTTVSRADSPAGDISARRYNGLSFEYTRSSAIHSVKVHGQINL</sequence>
<proteinExistence type="predicted"/>
<dbReference type="Pfam" id="PF11863">
    <property type="entry name" value="DUF3383"/>
    <property type="match status" value="1"/>
</dbReference>
<evidence type="ECO:0000313" key="1">
    <source>
        <dbReference type="EMBL" id="KRL81807.1"/>
    </source>
</evidence>
<dbReference type="InterPro" id="IPR021808">
    <property type="entry name" value="DUF3383"/>
</dbReference>
<dbReference type="OrthoDB" id="1684431at2"/>
<dbReference type="PATRIC" id="fig|1423740.3.peg.1511"/>
<dbReference type="Proteomes" id="UP000051048">
    <property type="component" value="Unassembled WGS sequence"/>
</dbReference>
<gene>
    <name evidence="1" type="ORF">FC36_GL001402</name>
</gene>
<reference evidence="1 2" key="1">
    <citation type="journal article" date="2015" name="Genome Announc.">
        <title>Expanding the biotechnology potential of lactobacilli through comparative genomics of 213 strains and associated genera.</title>
        <authorList>
            <person name="Sun Z."/>
            <person name="Harris H.M."/>
            <person name="McCann A."/>
            <person name="Guo C."/>
            <person name="Argimon S."/>
            <person name="Zhang W."/>
            <person name="Yang X."/>
            <person name="Jeffery I.B."/>
            <person name="Cooney J.C."/>
            <person name="Kagawa T.F."/>
            <person name="Liu W."/>
            <person name="Song Y."/>
            <person name="Salvetti E."/>
            <person name="Wrobel A."/>
            <person name="Rasinkangas P."/>
            <person name="Parkhill J."/>
            <person name="Rea M.C."/>
            <person name="O'Sullivan O."/>
            <person name="Ritari J."/>
            <person name="Douillard F.P."/>
            <person name="Paul Ross R."/>
            <person name="Yang R."/>
            <person name="Briner A.E."/>
            <person name="Felis G.E."/>
            <person name="de Vos W.M."/>
            <person name="Barrangou R."/>
            <person name="Klaenhammer T.R."/>
            <person name="Caufield P.W."/>
            <person name="Cui Y."/>
            <person name="Zhang H."/>
            <person name="O'Toole P.W."/>
        </authorList>
    </citation>
    <scope>NUCLEOTIDE SEQUENCE [LARGE SCALE GENOMIC DNA]</scope>
    <source>
        <strain evidence="1 2">DSM 15833</strain>
    </source>
</reference>
<organism evidence="1 2">
    <name type="scientific">Ligilactobacillus equi DSM 15833 = JCM 10991</name>
    <dbReference type="NCBI Taxonomy" id="1423740"/>
    <lineage>
        <taxon>Bacteria</taxon>
        <taxon>Bacillati</taxon>
        <taxon>Bacillota</taxon>
        <taxon>Bacilli</taxon>
        <taxon>Lactobacillales</taxon>
        <taxon>Lactobacillaceae</taxon>
        <taxon>Ligilactobacillus</taxon>
    </lineage>
</organism>
<accession>A0A0R1TKA1</accession>